<organism evidence="2 3">
    <name type="scientific">Thermoflavimicrobium dichotomicum</name>
    <dbReference type="NCBI Taxonomy" id="46223"/>
    <lineage>
        <taxon>Bacteria</taxon>
        <taxon>Bacillati</taxon>
        <taxon>Bacillota</taxon>
        <taxon>Bacilli</taxon>
        <taxon>Bacillales</taxon>
        <taxon>Thermoactinomycetaceae</taxon>
        <taxon>Thermoflavimicrobium</taxon>
    </lineage>
</organism>
<protein>
    <submittedName>
        <fullName evidence="2">Uncharacterized protein</fullName>
    </submittedName>
</protein>
<keyword evidence="1" id="KW-1133">Transmembrane helix</keyword>
<gene>
    <name evidence="2" type="ORF">SAMN05421852_1263</name>
</gene>
<evidence type="ECO:0000313" key="3">
    <source>
        <dbReference type="Proteomes" id="UP000199545"/>
    </source>
</evidence>
<feature type="transmembrane region" description="Helical" evidence="1">
    <location>
        <begin position="6"/>
        <end position="23"/>
    </location>
</feature>
<accession>A0A1I3UMR9</accession>
<proteinExistence type="predicted"/>
<keyword evidence="1" id="KW-0812">Transmembrane</keyword>
<dbReference type="OrthoDB" id="9882231at2"/>
<dbReference type="AlphaFoldDB" id="A0A1I3UMR9"/>
<keyword evidence="3" id="KW-1185">Reference proteome</keyword>
<evidence type="ECO:0000256" key="1">
    <source>
        <dbReference type="SAM" id="Phobius"/>
    </source>
</evidence>
<keyword evidence="1" id="KW-0472">Membrane</keyword>
<dbReference type="Proteomes" id="UP000199545">
    <property type="component" value="Unassembled WGS sequence"/>
</dbReference>
<dbReference type="EMBL" id="FORR01000026">
    <property type="protein sequence ID" value="SFJ84029.1"/>
    <property type="molecule type" value="Genomic_DNA"/>
</dbReference>
<name>A0A1I3UMR9_9BACL</name>
<sequence length="106" mass="12486">MSDINWIAPIVGGIAAAAAYPFYNKLFTKSTYESGWTTENGEYHVHIARMRAARPYLRVKITDKTREGGCLRIFRDRYLVQNYDEEKYSEVVQDIVKWYENKKIKK</sequence>
<reference evidence="2 3" key="1">
    <citation type="submission" date="2016-10" db="EMBL/GenBank/DDBJ databases">
        <authorList>
            <person name="de Groot N.N."/>
        </authorList>
    </citation>
    <scope>NUCLEOTIDE SEQUENCE [LARGE SCALE GENOMIC DNA]</scope>
    <source>
        <strain evidence="2 3">DSM 44778</strain>
    </source>
</reference>
<evidence type="ECO:0000313" key="2">
    <source>
        <dbReference type="EMBL" id="SFJ84029.1"/>
    </source>
</evidence>
<dbReference type="RefSeq" id="WP_093231549.1">
    <property type="nucleotide sequence ID" value="NZ_FORR01000026.1"/>
</dbReference>